<dbReference type="Gene3D" id="3.90.550.10">
    <property type="entry name" value="Spore Coat Polysaccharide Biosynthesis Protein SpsA, Chain A"/>
    <property type="match status" value="1"/>
</dbReference>
<dbReference type="Proteomes" id="UP001589795">
    <property type="component" value="Unassembled WGS sequence"/>
</dbReference>
<protein>
    <submittedName>
        <fullName evidence="8">Glycosyltransferase family 2 protein</fullName>
        <ecNumber evidence="8">2.4.-.-</ecNumber>
    </submittedName>
</protein>
<feature type="transmembrane region" description="Helical" evidence="6">
    <location>
        <begin position="245"/>
        <end position="264"/>
    </location>
</feature>
<feature type="transmembrane region" description="Helical" evidence="6">
    <location>
        <begin position="294"/>
        <end position="312"/>
    </location>
</feature>
<proteinExistence type="predicted"/>
<evidence type="ECO:0000256" key="6">
    <source>
        <dbReference type="SAM" id="Phobius"/>
    </source>
</evidence>
<evidence type="ECO:0000256" key="5">
    <source>
        <dbReference type="ARBA" id="ARBA00023136"/>
    </source>
</evidence>
<keyword evidence="2" id="KW-1003">Cell membrane</keyword>
<evidence type="ECO:0000256" key="3">
    <source>
        <dbReference type="ARBA" id="ARBA00022676"/>
    </source>
</evidence>
<evidence type="ECO:0000313" key="8">
    <source>
        <dbReference type="EMBL" id="MFC0201995.1"/>
    </source>
</evidence>
<dbReference type="EMBL" id="JBHLWQ010000159">
    <property type="protein sequence ID" value="MFC0201995.1"/>
    <property type="molecule type" value="Genomic_DNA"/>
</dbReference>
<keyword evidence="6" id="KW-1133">Transmembrane helix</keyword>
<accession>A0ABV6CQ37</accession>
<dbReference type="EC" id="2.4.-.-" evidence="8"/>
<organism evidence="8 9">
    <name type="scientific">Paracoccus rhizosphaerae</name>
    <dbReference type="NCBI Taxonomy" id="1133347"/>
    <lineage>
        <taxon>Bacteria</taxon>
        <taxon>Pseudomonadati</taxon>
        <taxon>Pseudomonadota</taxon>
        <taxon>Alphaproteobacteria</taxon>
        <taxon>Rhodobacterales</taxon>
        <taxon>Paracoccaceae</taxon>
        <taxon>Paracoccus</taxon>
    </lineage>
</organism>
<name>A0ABV6CQ37_9RHOB</name>
<keyword evidence="5 6" id="KW-0472">Membrane</keyword>
<keyword evidence="3 8" id="KW-0328">Glycosyltransferase</keyword>
<evidence type="ECO:0000256" key="4">
    <source>
        <dbReference type="ARBA" id="ARBA00022679"/>
    </source>
</evidence>
<evidence type="ECO:0000313" key="9">
    <source>
        <dbReference type="Proteomes" id="UP001589795"/>
    </source>
</evidence>
<comment type="subcellular location">
    <subcellularLocation>
        <location evidence="1">Cell membrane</location>
    </subcellularLocation>
</comment>
<evidence type="ECO:0000256" key="1">
    <source>
        <dbReference type="ARBA" id="ARBA00004236"/>
    </source>
</evidence>
<dbReference type="GO" id="GO:0016757">
    <property type="term" value="F:glycosyltransferase activity"/>
    <property type="evidence" value="ECO:0007669"/>
    <property type="project" value="UniProtKB-KW"/>
</dbReference>
<feature type="transmembrane region" description="Helical" evidence="6">
    <location>
        <begin position="270"/>
        <end position="287"/>
    </location>
</feature>
<reference evidence="8 9" key="1">
    <citation type="submission" date="2024-09" db="EMBL/GenBank/DDBJ databases">
        <authorList>
            <person name="Sun Q."/>
            <person name="Mori K."/>
        </authorList>
    </citation>
    <scope>NUCLEOTIDE SEQUENCE [LARGE SCALE GENOMIC DNA]</scope>
    <source>
        <strain evidence="8 9">CCM 7904</strain>
    </source>
</reference>
<dbReference type="PANTHER" id="PTHR43646">
    <property type="entry name" value="GLYCOSYLTRANSFERASE"/>
    <property type="match status" value="1"/>
</dbReference>
<gene>
    <name evidence="8" type="ORF">ACFFIZ_17195</name>
</gene>
<dbReference type="Pfam" id="PF00535">
    <property type="entry name" value="Glycos_transf_2"/>
    <property type="match status" value="1"/>
</dbReference>
<feature type="domain" description="Glycosyltransferase 2-like" evidence="7">
    <location>
        <begin position="6"/>
        <end position="173"/>
    </location>
</feature>
<dbReference type="CDD" id="cd02525">
    <property type="entry name" value="Succinoglycan_BP_ExoA"/>
    <property type="match status" value="1"/>
</dbReference>
<keyword evidence="6" id="KW-0812">Transmembrane</keyword>
<dbReference type="RefSeq" id="WP_265508206.1">
    <property type="nucleotide sequence ID" value="NZ_JAOTBE010000062.1"/>
</dbReference>
<dbReference type="SUPFAM" id="SSF53448">
    <property type="entry name" value="Nucleotide-diphospho-sugar transferases"/>
    <property type="match status" value="1"/>
</dbReference>
<evidence type="ECO:0000256" key="2">
    <source>
        <dbReference type="ARBA" id="ARBA00022475"/>
    </source>
</evidence>
<evidence type="ECO:0000259" key="7">
    <source>
        <dbReference type="Pfam" id="PF00535"/>
    </source>
</evidence>
<dbReference type="InterPro" id="IPR029044">
    <property type="entry name" value="Nucleotide-diphossugar_trans"/>
</dbReference>
<sequence>MTRLLIVIPTLNEAAHIADVLTSVCGFPAAGQAMIVVADGGSTDATRDIVHRSAAQDARIRLIDNPGRLQSAAVNLAVAQFGDQAEWLLRMDAHSHYPQDFADVLLAEAAATGADSVVVSMDARGEGFWQKAIAAAQNSRLGNGGSAHRLAGKGAWVDHGHHALMRISAFRAVGGYDEAFSHNEDAELDHRLGRAGFRIWLTGRTRLVYVPRSSLALLMRQYQAFGRGRRRNLSKHGARPGMRQAVVALLAPALALAVLAPVGWIFTLPLLGWMAICLAGGISIALAERSLAGLPAGFFAGAMHLAWSVGFWREWLAGRRPSKGGLRHG</sequence>
<keyword evidence="4 8" id="KW-0808">Transferase</keyword>
<keyword evidence="9" id="KW-1185">Reference proteome</keyword>
<comment type="caution">
    <text evidence="8">The sequence shown here is derived from an EMBL/GenBank/DDBJ whole genome shotgun (WGS) entry which is preliminary data.</text>
</comment>
<dbReference type="PANTHER" id="PTHR43646:SF2">
    <property type="entry name" value="GLYCOSYLTRANSFERASE 2-LIKE DOMAIN-CONTAINING PROTEIN"/>
    <property type="match status" value="1"/>
</dbReference>
<dbReference type="InterPro" id="IPR001173">
    <property type="entry name" value="Glyco_trans_2-like"/>
</dbReference>